<dbReference type="InterPro" id="IPR044730">
    <property type="entry name" value="RNase_H-like_dom_plant"/>
</dbReference>
<dbReference type="InterPro" id="IPR012337">
    <property type="entry name" value="RNaseH-like_sf"/>
</dbReference>
<dbReference type="AlphaFoldDB" id="A0AAW2BAD0"/>
<dbReference type="InterPro" id="IPR053151">
    <property type="entry name" value="RNase_H-like"/>
</dbReference>
<evidence type="ECO:0000259" key="1">
    <source>
        <dbReference type="Pfam" id="PF13456"/>
    </source>
</evidence>
<dbReference type="PANTHER" id="PTHR47723:SF24">
    <property type="entry name" value="RNASE H TYPE-1 DOMAIN-CONTAINING PROTEIN"/>
    <property type="match status" value="1"/>
</dbReference>
<evidence type="ECO:0000313" key="2">
    <source>
        <dbReference type="EMBL" id="KAK9982981.1"/>
    </source>
</evidence>
<reference evidence="2 3" key="1">
    <citation type="submission" date="2024-01" db="EMBL/GenBank/DDBJ databases">
        <title>A telomere-to-telomere, gap-free genome of sweet tea (Lithocarpus litseifolius).</title>
        <authorList>
            <person name="Zhou J."/>
        </authorList>
    </citation>
    <scope>NUCLEOTIDE SEQUENCE [LARGE SCALE GENOMIC DNA]</scope>
    <source>
        <strain evidence="2">Zhou-2022a</strain>
        <tissue evidence="2">Leaf</tissue>
    </source>
</reference>
<sequence length="145" mass="16116">MLKDYREENGTQARSLEPKESLEPLQVDYFLINVDGAIPTDYGHSGMGTLIRDNDLKFIAAMCKPLSGRFGVEETEAIAMEQGSVLAKELRLERVRIVGDSLQTIQAIEQEEVRCAVGHIVAGIVREMRSFADVKVKHIGRTGNK</sequence>
<proteinExistence type="predicted"/>
<dbReference type="Gene3D" id="3.30.420.10">
    <property type="entry name" value="Ribonuclease H-like superfamily/Ribonuclease H"/>
    <property type="match status" value="1"/>
</dbReference>
<comment type="caution">
    <text evidence="2">The sequence shown here is derived from an EMBL/GenBank/DDBJ whole genome shotgun (WGS) entry which is preliminary data.</text>
</comment>
<feature type="domain" description="RNase H type-1" evidence="1">
    <location>
        <begin position="33"/>
        <end position="145"/>
    </location>
</feature>
<dbReference type="InterPro" id="IPR002156">
    <property type="entry name" value="RNaseH_domain"/>
</dbReference>
<dbReference type="Pfam" id="PF13456">
    <property type="entry name" value="RVT_3"/>
    <property type="match status" value="1"/>
</dbReference>
<accession>A0AAW2BAD0</accession>
<dbReference type="Proteomes" id="UP001459277">
    <property type="component" value="Unassembled WGS sequence"/>
</dbReference>
<dbReference type="PANTHER" id="PTHR47723">
    <property type="entry name" value="OS05G0353850 PROTEIN"/>
    <property type="match status" value="1"/>
</dbReference>
<dbReference type="GO" id="GO:0003676">
    <property type="term" value="F:nucleic acid binding"/>
    <property type="evidence" value="ECO:0007669"/>
    <property type="project" value="InterPro"/>
</dbReference>
<dbReference type="CDD" id="cd06222">
    <property type="entry name" value="RNase_H_like"/>
    <property type="match status" value="1"/>
</dbReference>
<dbReference type="GO" id="GO:0004523">
    <property type="term" value="F:RNA-DNA hybrid ribonuclease activity"/>
    <property type="evidence" value="ECO:0007669"/>
    <property type="project" value="InterPro"/>
</dbReference>
<dbReference type="SUPFAM" id="SSF53098">
    <property type="entry name" value="Ribonuclease H-like"/>
    <property type="match status" value="1"/>
</dbReference>
<evidence type="ECO:0000313" key="3">
    <source>
        <dbReference type="Proteomes" id="UP001459277"/>
    </source>
</evidence>
<organism evidence="2 3">
    <name type="scientific">Lithocarpus litseifolius</name>
    <dbReference type="NCBI Taxonomy" id="425828"/>
    <lineage>
        <taxon>Eukaryota</taxon>
        <taxon>Viridiplantae</taxon>
        <taxon>Streptophyta</taxon>
        <taxon>Embryophyta</taxon>
        <taxon>Tracheophyta</taxon>
        <taxon>Spermatophyta</taxon>
        <taxon>Magnoliopsida</taxon>
        <taxon>eudicotyledons</taxon>
        <taxon>Gunneridae</taxon>
        <taxon>Pentapetalae</taxon>
        <taxon>rosids</taxon>
        <taxon>fabids</taxon>
        <taxon>Fagales</taxon>
        <taxon>Fagaceae</taxon>
        <taxon>Lithocarpus</taxon>
    </lineage>
</organism>
<keyword evidence="3" id="KW-1185">Reference proteome</keyword>
<dbReference type="EMBL" id="JAZDWU010000012">
    <property type="protein sequence ID" value="KAK9982981.1"/>
    <property type="molecule type" value="Genomic_DNA"/>
</dbReference>
<protein>
    <recommendedName>
        <fullName evidence="1">RNase H type-1 domain-containing protein</fullName>
    </recommendedName>
</protein>
<dbReference type="InterPro" id="IPR036397">
    <property type="entry name" value="RNaseH_sf"/>
</dbReference>
<name>A0AAW2BAD0_9ROSI</name>
<gene>
    <name evidence="2" type="ORF">SO802_032506</name>
</gene>